<dbReference type="InterPro" id="IPR048254">
    <property type="entry name" value="CDP_ALCOHOL_P_TRANSF_CS"/>
</dbReference>
<evidence type="ECO:0000256" key="4">
    <source>
        <dbReference type="ARBA" id="ARBA00022679"/>
    </source>
</evidence>
<evidence type="ECO:0000256" key="11">
    <source>
        <dbReference type="RuleBase" id="RU003750"/>
    </source>
</evidence>
<comment type="similarity">
    <text evidence="3 11">Belongs to the CDP-alcohol phosphatidyltransferase class-I family.</text>
</comment>
<dbReference type="Proteomes" id="UP000076842">
    <property type="component" value="Unassembled WGS sequence"/>
</dbReference>
<evidence type="ECO:0000256" key="1">
    <source>
        <dbReference type="ARBA" id="ARBA00001946"/>
    </source>
</evidence>
<evidence type="ECO:0000256" key="3">
    <source>
        <dbReference type="ARBA" id="ARBA00010441"/>
    </source>
</evidence>
<keyword evidence="7 12" id="KW-0472">Membrane</keyword>
<evidence type="ECO:0000313" key="14">
    <source>
        <dbReference type="Proteomes" id="UP000076842"/>
    </source>
</evidence>
<evidence type="ECO:0000256" key="7">
    <source>
        <dbReference type="ARBA" id="ARBA00023136"/>
    </source>
</evidence>
<evidence type="ECO:0000256" key="6">
    <source>
        <dbReference type="ARBA" id="ARBA00022989"/>
    </source>
</evidence>
<protein>
    <recommendedName>
        <fullName evidence="9">diacylglycerol cholinephosphotransferase</fullName>
        <ecNumber evidence="9">2.7.8.2</ecNumber>
    </recommendedName>
</protein>
<feature type="transmembrane region" description="Helical" evidence="12">
    <location>
        <begin position="361"/>
        <end position="385"/>
    </location>
</feature>
<gene>
    <name evidence="13" type="ORF">CALCODRAFT_439198</name>
</gene>
<dbReference type="PROSITE" id="PS00379">
    <property type="entry name" value="CDP_ALCOHOL_P_TRANSF"/>
    <property type="match status" value="1"/>
</dbReference>
<keyword evidence="5 12" id="KW-0812">Transmembrane</keyword>
<dbReference type="PIRSF" id="PIRSF015665">
    <property type="entry name" value="CHOPT"/>
    <property type="match status" value="1"/>
</dbReference>
<dbReference type="GO" id="GO:0012505">
    <property type="term" value="C:endomembrane system"/>
    <property type="evidence" value="ECO:0007669"/>
    <property type="project" value="UniProtKB-SubCell"/>
</dbReference>
<dbReference type="InterPro" id="IPR000462">
    <property type="entry name" value="CDP-OH_P_trans"/>
</dbReference>
<dbReference type="GO" id="GO:0016020">
    <property type="term" value="C:membrane"/>
    <property type="evidence" value="ECO:0007669"/>
    <property type="project" value="InterPro"/>
</dbReference>
<feature type="transmembrane region" description="Helical" evidence="12">
    <location>
        <begin position="85"/>
        <end position="104"/>
    </location>
</feature>
<evidence type="ECO:0000256" key="12">
    <source>
        <dbReference type="SAM" id="Phobius"/>
    </source>
</evidence>
<dbReference type="Gene3D" id="1.20.120.1760">
    <property type="match status" value="1"/>
</dbReference>
<dbReference type="InterPro" id="IPR043130">
    <property type="entry name" value="CDP-OH_PTrfase_TM_dom"/>
</dbReference>
<name>A0A165E5F9_9BASI</name>
<evidence type="ECO:0000256" key="5">
    <source>
        <dbReference type="ARBA" id="ARBA00022692"/>
    </source>
</evidence>
<dbReference type="OrthoDB" id="196717at2759"/>
<evidence type="ECO:0000256" key="2">
    <source>
        <dbReference type="ARBA" id="ARBA00004127"/>
    </source>
</evidence>
<feature type="transmembrane region" description="Helical" evidence="12">
    <location>
        <begin position="185"/>
        <end position="204"/>
    </location>
</feature>
<reference evidence="13 14" key="1">
    <citation type="journal article" date="2016" name="Mol. Biol. Evol.">
        <title>Comparative Genomics of Early-Diverging Mushroom-Forming Fungi Provides Insights into the Origins of Lignocellulose Decay Capabilities.</title>
        <authorList>
            <person name="Nagy L.G."/>
            <person name="Riley R."/>
            <person name="Tritt A."/>
            <person name="Adam C."/>
            <person name="Daum C."/>
            <person name="Floudas D."/>
            <person name="Sun H."/>
            <person name="Yadav J.S."/>
            <person name="Pangilinan J."/>
            <person name="Larsson K.H."/>
            <person name="Matsuura K."/>
            <person name="Barry K."/>
            <person name="Labutti K."/>
            <person name="Kuo R."/>
            <person name="Ohm R.A."/>
            <person name="Bhattacharya S.S."/>
            <person name="Shirouzu T."/>
            <person name="Yoshinaga Y."/>
            <person name="Martin F.M."/>
            <person name="Grigoriev I.V."/>
            <person name="Hibbett D.S."/>
        </authorList>
    </citation>
    <scope>NUCLEOTIDE SEQUENCE [LARGE SCALE GENOMIC DNA]</scope>
    <source>
        <strain evidence="13 14">HHB12733</strain>
    </source>
</reference>
<dbReference type="Pfam" id="PF01066">
    <property type="entry name" value="CDP-OH_P_transf"/>
    <property type="match status" value="1"/>
</dbReference>
<comment type="catalytic activity">
    <reaction evidence="10">
        <text>CDP-N,N-dimethylethanolamine + a 1,2-diacyl-sn-glycerol = a 1,2-diacyl-sn-glycero-3-phospho-N,N-dimethylethanolamine + CMP + H(+)</text>
        <dbReference type="Rhea" id="RHEA:33775"/>
        <dbReference type="ChEBI" id="CHEBI:15378"/>
        <dbReference type="ChEBI" id="CHEBI:17815"/>
        <dbReference type="ChEBI" id="CHEBI:60377"/>
        <dbReference type="ChEBI" id="CHEBI:64572"/>
        <dbReference type="ChEBI" id="CHEBI:65117"/>
    </reaction>
    <physiologicalReaction direction="left-to-right" evidence="10">
        <dbReference type="Rhea" id="RHEA:33776"/>
    </physiologicalReaction>
</comment>
<evidence type="ECO:0000256" key="9">
    <source>
        <dbReference type="ARBA" id="ARBA00038987"/>
    </source>
</evidence>
<sequence>MGYYLTAPQLQHLHAYKYSGLDKSLVSRYILNPFWTWFVTLWPTSVAPNTITFLGLGIVFLNFLTLLWYDPWYLSPAGGATGPPQWVYFTWAAGLFWYQAFDAIDGKQARRTGMAGPLGEMFDHGCDAINTTLEVLLCAQALNLGRNWWTVASELATLANFYLTTWEELHTGTLFLGYFSGPVEGILMIVGIYIITGLYGPSFWDTPLLTFLHLDHHALVTTYIPNKALNESFMMFGALALLYNIVGAYYDVLLARRSRGEPILPPLLGLLPFLLTCSLQLGWLLSPPALLLKSGRFLPFVCAWGLQFAHQVGRMILAHVTSSAFPYWDWMWPWTAVMALDANAQVLFGREPLIQSTPLRADLAVLLTLLISLVSYVRFCTLVIWDITDYLGIACFSVQKKDSEGAWRRAQDVNGKKKA</sequence>
<evidence type="ECO:0000256" key="8">
    <source>
        <dbReference type="ARBA" id="ARBA00037890"/>
    </source>
</evidence>
<evidence type="ECO:0000313" key="13">
    <source>
        <dbReference type="EMBL" id="KZT54133.1"/>
    </source>
</evidence>
<dbReference type="InterPro" id="IPR014472">
    <property type="entry name" value="CHOPT"/>
</dbReference>
<dbReference type="FunFam" id="1.20.120.1760:FF:000012">
    <property type="entry name" value="sn-1,2-diacylglycerol cholinephosphotransferase"/>
    <property type="match status" value="1"/>
</dbReference>
<comment type="pathway">
    <text evidence="8">Phospholipid metabolism; phosphatidylcholine biosynthesis; phosphatidylcholine from phosphocholine: step 2/2.</text>
</comment>
<keyword evidence="6 12" id="KW-1133">Transmembrane helix</keyword>
<keyword evidence="14" id="KW-1185">Reference proteome</keyword>
<feature type="transmembrane region" description="Helical" evidence="12">
    <location>
        <begin position="267"/>
        <end position="285"/>
    </location>
</feature>
<dbReference type="InParanoid" id="A0A165E5F9"/>
<dbReference type="PANTHER" id="PTHR10414">
    <property type="entry name" value="ETHANOLAMINEPHOSPHOTRANSFERASE"/>
    <property type="match status" value="1"/>
</dbReference>
<accession>A0A165E5F9</accession>
<proteinExistence type="inferred from homology"/>
<comment type="cofactor">
    <cofactor evidence="1">
        <name>Mg(2+)</name>
        <dbReference type="ChEBI" id="CHEBI:18420"/>
    </cofactor>
</comment>
<comment type="subcellular location">
    <subcellularLocation>
        <location evidence="2">Endomembrane system</location>
        <topology evidence="2">Multi-pass membrane protein</topology>
    </subcellularLocation>
</comment>
<dbReference type="PANTHER" id="PTHR10414:SF37">
    <property type="entry name" value="BB IN A BOXCAR, ISOFORM C"/>
    <property type="match status" value="1"/>
</dbReference>
<dbReference type="GO" id="GO:0004142">
    <property type="term" value="F:diacylglycerol cholinephosphotransferase activity"/>
    <property type="evidence" value="ECO:0007669"/>
    <property type="project" value="UniProtKB-EC"/>
</dbReference>
<dbReference type="FunCoup" id="A0A165E5F9">
    <property type="interactions" value="275"/>
</dbReference>
<dbReference type="EMBL" id="KV424021">
    <property type="protein sequence ID" value="KZT54133.1"/>
    <property type="molecule type" value="Genomic_DNA"/>
</dbReference>
<feature type="transmembrane region" description="Helical" evidence="12">
    <location>
        <begin position="233"/>
        <end position="255"/>
    </location>
</feature>
<keyword evidence="4 11" id="KW-0808">Transferase</keyword>
<organism evidence="13 14">
    <name type="scientific">Calocera cornea HHB12733</name>
    <dbReference type="NCBI Taxonomy" id="1353952"/>
    <lineage>
        <taxon>Eukaryota</taxon>
        <taxon>Fungi</taxon>
        <taxon>Dikarya</taxon>
        <taxon>Basidiomycota</taxon>
        <taxon>Agaricomycotina</taxon>
        <taxon>Dacrymycetes</taxon>
        <taxon>Dacrymycetales</taxon>
        <taxon>Dacrymycetaceae</taxon>
        <taxon>Calocera</taxon>
    </lineage>
</organism>
<dbReference type="AlphaFoldDB" id="A0A165E5F9"/>
<dbReference type="STRING" id="1353952.A0A165E5F9"/>
<dbReference type="EC" id="2.7.8.2" evidence="9"/>
<evidence type="ECO:0000256" key="10">
    <source>
        <dbReference type="ARBA" id="ARBA00051857"/>
    </source>
</evidence>
<feature type="transmembrane region" description="Helical" evidence="12">
    <location>
        <begin position="51"/>
        <end position="69"/>
    </location>
</feature>